<evidence type="ECO:0000256" key="1">
    <source>
        <dbReference type="SAM" id="MobiDB-lite"/>
    </source>
</evidence>
<gene>
    <name evidence="2" type="ORF">KP509_09G010000</name>
</gene>
<keyword evidence="3" id="KW-1185">Reference proteome</keyword>
<feature type="compositionally biased region" description="Basic residues" evidence="1">
    <location>
        <begin position="192"/>
        <end position="204"/>
    </location>
</feature>
<reference evidence="2" key="1">
    <citation type="submission" date="2021-08" db="EMBL/GenBank/DDBJ databases">
        <title>WGS assembly of Ceratopteris richardii.</title>
        <authorList>
            <person name="Marchant D.B."/>
            <person name="Chen G."/>
            <person name="Jenkins J."/>
            <person name="Shu S."/>
            <person name="Leebens-Mack J."/>
            <person name="Grimwood J."/>
            <person name="Schmutz J."/>
            <person name="Soltis P."/>
            <person name="Soltis D."/>
            <person name="Chen Z.-H."/>
        </authorList>
    </citation>
    <scope>NUCLEOTIDE SEQUENCE</scope>
    <source>
        <strain evidence="2">Whitten #5841</strain>
        <tissue evidence="2">Leaf</tissue>
    </source>
</reference>
<dbReference type="OrthoDB" id="10421116at2759"/>
<proteinExistence type="predicted"/>
<sequence length="204" mass="23322">MAKCHRSSHEPSWQTSNMQYGRFFIDSQGDAASQFHRANPQEREGRCEVLTKSLIDCRKQLGNMRLRDAHPLPPNALDDDMLDPPTSSYLYAHQQRLNMGKKIAPIRRSSKTYRDYEDGKSTYSNPRSIQATPLISHEQEMPQVTSASWIDTSGIEEDTKQLEWLLNRLADKLQPFADGELTHSNDVPITNLKKKKGRAKQRGP</sequence>
<protein>
    <submittedName>
        <fullName evidence="2">Uncharacterized protein</fullName>
    </submittedName>
</protein>
<accession>A0A8T2U073</accession>
<dbReference type="OMA" id="CHRSSHE"/>
<feature type="region of interest" description="Disordered" evidence="1">
    <location>
        <begin position="176"/>
        <end position="204"/>
    </location>
</feature>
<evidence type="ECO:0000313" key="3">
    <source>
        <dbReference type="Proteomes" id="UP000825935"/>
    </source>
</evidence>
<dbReference type="EMBL" id="CM035414">
    <property type="protein sequence ID" value="KAH7428642.1"/>
    <property type="molecule type" value="Genomic_DNA"/>
</dbReference>
<dbReference type="Proteomes" id="UP000825935">
    <property type="component" value="Chromosome 9"/>
</dbReference>
<evidence type="ECO:0000313" key="2">
    <source>
        <dbReference type="EMBL" id="KAH7428642.1"/>
    </source>
</evidence>
<name>A0A8T2U073_CERRI</name>
<dbReference type="AlphaFoldDB" id="A0A8T2U073"/>
<comment type="caution">
    <text evidence="2">The sequence shown here is derived from an EMBL/GenBank/DDBJ whole genome shotgun (WGS) entry which is preliminary data.</text>
</comment>
<organism evidence="2 3">
    <name type="scientific">Ceratopteris richardii</name>
    <name type="common">Triangle waterfern</name>
    <dbReference type="NCBI Taxonomy" id="49495"/>
    <lineage>
        <taxon>Eukaryota</taxon>
        <taxon>Viridiplantae</taxon>
        <taxon>Streptophyta</taxon>
        <taxon>Embryophyta</taxon>
        <taxon>Tracheophyta</taxon>
        <taxon>Polypodiopsida</taxon>
        <taxon>Polypodiidae</taxon>
        <taxon>Polypodiales</taxon>
        <taxon>Pteridineae</taxon>
        <taxon>Pteridaceae</taxon>
        <taxon>Parkerioideae</taxon>
        <taxon>Ceratopteris</taxon>
    </lineage>
</organism>